<organism evidence="1 2">
    <name type="scientific">Desulfosporosinus metallidurans</name>
    <dbReference type="NCBI Taxonomy" id="1888891"/>
    <lineage>
        <taxon>Bacteria</taxon>
        <taxon>Bacillati</taxon>
        <taxon>Bacillota</taxon>
        <taxon>Clostridia</taxon>
        <taxon>Eubacteriales</taxon>
        <taxon>Desulfitobacteriaceae</taxon>
        <taxon>Desulfosporosinus</taxon>
    </lineage>
</organism>
<reference evidence="1 2" key="1">
    <citation type="submission" date="2016-09" db="EMBL/GenBank/DDBJ databases">
        <title>Complete genome of Desulfosporosinus sp. OL.</title>
        <authorList>
            <person name="Mardanov A."/>
            <person name="Beletsky A."/>
            <person name="Panova A."/>
            <person name="Karnachuk O."/>
            <person name="Ravin N."/>
        </authorList>
    </citation>
    <scope>NUCLEOTIDE SEQUENCE [LARGE SCALE GENOMIC DNA]</scope>
    <source>
        <strain evidence="1 2">OL</strain>
    </source>
</reference>
<gene>
    <name evidence="1" type="ORF">DSOL_4446</name>
</gene>
<dbReference type="EMBL" id="MLBF01000054">
    <property type="protein sequence ID" value="OLN27649.1"/>
    <property type="molecule type" value="Genomic_DNA"/>
</dbReference>
<name>A0A1Q8QJY0_9FIRM</name>
<evidence type="ECO:0000313" key="1">
    <source>
        <dbReference type="EMBL" id="OLN27649.1"/>
    </source>
</evidence>
<dbReference type="AlphaFoldDB" id="A0A1Q8QJY0"/>
<protein>
    <submittedName>
        <fullName evidence="1">Uncharacterized protein</fullName>
    </submittedName>
</protein>
<sequence length="37" mass="3871">MLVNVNYGINVGGTAEVFSSLNLGLGDFCVLLNSNLI</sequence>
<accession>A0A1Q8QJY0</accession>
<keyword evidence="2" id="KW-1185">Reference proteome</keyword>
<evidence type="ECO:0000313" key="2">
    <source>
        <dbReference type="Proteomes" id="UP000186102"/>
    </source>
</evidence>
<proteinExistence type="predicted"/>
<dbReference type="Proteomes" id="UP000186102">
    <property type="component" value="Unassembled WGS sequence"/>
</dbReference>
<comment type="caution">
    <text evidence="1">The sequence shown here is derived from an EMBL/GenBank/DDBJ whole genome shotgun (WGS) entry which is preliminary data.</text>
</comment>